<evidence type="ECO:0000256" key="3">
    <source>
        <dbReference type="ARBA" id="ARBA00023163"/>
    </source>
</evidence>
<dbReference type="PROSITE" id="PS50949">
    <property type="entry name" value="HTH_GNTR"/>
    <property type="match status" value="1"/>
</dbReference>
<proteinExistence type="predicted"/>
<dbReference type="AlphaFoldDB" id="A0A255XI52"/>
<dbReference type="InterPro" id="IPR028978">
    <property type="entry name" value="Chorismate_lyase_/UTRA_dom_sf"/>
</dbReference>
<dbReference type="PRINTS" id="PR00035">
    <property type="entry name" value="HTHGNTR"/>
</dbReference>
<keyword evidence="3" id="KW-0804">Transcription</keyword>
<dbReference type="Pfam" id="PF07702">
    <property type="entry name" value="UTRA"/>
    <property type="match status" value="1"/>
</dbReference>
<dbReference type="PANTHER" id="PTHR44846">
    <property type="entry name" value="MANNOSYL-D-GLYCERATE TRANSPORT/METABOLISM SYSTEM REPRESSOR MNGR-RELATED"/>
    <property type="match status" value="1"/>
</dbReference>
<dbReference type="OrthoDB" id="5454556at2"/>
<dbReference type="InterPro" id="IPR012702">
    <property type="entry name" value="CP_lyase_PhnF"/>
</dbReference>
<dbReference type="GO" id="GO:0003700">
    <property type="term" value="F:DNA-binding transcription factor activity"/>
    <property type="evidence" value="ECO:0007669"/>
    <property type="project" value="InterPro"/>
</dbReference>
<keyword evidence="2" id="KW-0238">DNA-binding</keyword>
<evidence type="ECO:0000256" key="1">
    <source>
        <dbReference type="ARBA" id="ARBA00023015"/>
    </source>
</evidence>
<dbReference type="GO" id="GO:0045892">
    <property type="term" value="P:negative regulation of DNA-templated transcription"/>
    <property type="evidence" value="ECO:0007669"/>
    <property type="project" value="TreeGrafter"/>
</dbReference>
<dbReference type="Gene3D" id="3.40.1410.10">
    <property type="entry name" value="Chorismate lyase-like"/>
    <property type="match status" value="1"/>
</dbReference>
<dbReference type="InterPro" id="IPR000524">
    <property type="entry name" value="Tscrpt_reg_HTH_GntR"/>
</dbReference>
<organism evidence="5 6">
    <name type="scientific">Elstera cyanobacteriorum</name>
    <dbReference type="NCBI Taxonomy" id="2022747"/>
    <lineage>
        <taxon>Bacteria</taxon>
        <taxon>Pseudomonadati</taxon>
        <taxon>Pseudomonadota</taxon>
        <taxon>Alphaproteobacteria</taxon>
        <taxon>Rhodospirillales</taxon>
        <taxon>Rhodospirillaceae</taxon>
        <taxon>Elstera</taxon>
    </lineage>
</organism>
<gene>
    <name evidence="5" type="primary">phnF</name>
    <name evidence="5" type="ORF">CHR90_16730</name>
</gene>
<dbReference type="InterPro" id="IPR050679">
    <property type="entry name" value="Bact_HTH_transcr_reg"/>
</dbReference>
<dbReference type="GO" id="GO:0003677">
    <property type="term" value="F:DNA binding"/>
    <property type="evidence" value="ECO:0007669"/>
    <property type="project" value="UniProtKB-KW"/>
</dbReference>
<dbReference type="InterPro" id="IPR036390">
    <property type="entry name" value="WH_DNA-bd_sf"/>
</dbReference>
<dbReference type="SMART" id="SM00345">
    <property type="entry name" value="HTH_GNTR"/>
    <property type="match status" value="1"/>
</dbReference>
<dbReference type="SUPFAM" id="SSF46785">
    <property type="entry name" value="Winged helix' DNA-binding domain"/>
    <property type="match status" value="1"/>
</dbReference>
<keyword evidence="1" id="KW-0805">Transcription regulation</keyword>
<dbReference type="InterPro" id="IPR011663">
    <property type="entry name" value="UTRA"/>
</dbReference>
<dbReference type="SUPFAM" id="SSF64288">
    <property type="entry name" value="Chorismate lyase-like"/>
    <property type="match status" value="1"/>
</dbReference>
<comment type="caution">
    <text evidence="5">The sequence shown here is derived from an EMBL/GenBank/DDBJ whole genome shotgun (WGS) entry which is preliminary data.</text>
</comment>
<evidence type="ECO:0000256" key="2">
    <source>
        <dbReference type="ARBA" id="ARBA00023125"/>
    </source>
</evidence>
<dbReference type="NCBIfam" id="TIGR02325">
    <property type="entry name" value="C_P_lyase_phnF"/>
    <property type="match status" value="1"/>
</dbReference>
<reference evidence="5 6" key="1">
    <citation type="submission" date="2017-07" db="EMBL/GenBank/DDBJ databases">
        <title>Elstera cyanobacteriorum sp. nov., a novel bacterium isolated from cyanobacterial aggregates in a eutrophic lake.</title>
        <authorList>
            <person name="Cai H."/>
        </authorList>
    </citation>
    <scope>NUCLEOTIDE SEQUENCE [LARGE SCALE GENOMIC DNA]</scope>
    <source>
        <strain evidence="5 6">TH019</strain>
    </source>
</reference>
<keyword evidence="6" id="KW-1185">Reference proteome</keyword>
<sequence>MSITSGNGTGTGQINPGGATRVRQAVWQKIAAALQEDIRDGRFAPAGRLPTEAQLAARFAVNRHTVRQAVGHLADLGLVVSHQGRGVFLRDTGLEYRVGPRTRLTDNLRRQGHHPQREAMTADRVAAPRAVVKALRLTQAAEVWRLNYLTRIDGKPVTLNEHFLPADRFPDLGPDFLRLGSVTQALRAGGLADYTRAETRITARLTTPTEAKALGLRRGRPLLVTWGIDCDPLGRPISVNHARLSADTVTLTVERDE</sequence>
<dbReference type="EMBL" id="NOXS01000035">
    <property type="protein sequence ID" value="OYQ16637.1"/>
    <property type="molecule type" value="Genomic_DNA"/>
</dbReference>
<name>A0A255XI52_9PROT</name>
<evidence type="ECO:0000313" key="5">
    <source>
        <dbReference type="EMBL" id="OYQ16637.1"/>
    </source>
</evidence>
<evidence type="ECO:0000259" key="4">
    <source>
        <dbReference type="PROSITE" id="PS50949"/>
    </source>
</evidence>
<dbReference type="Gene3D" id="1.10.10.10">
    <property type="entry name" value="Winged helix-like DNA-binding domain superfamily/Winged helix DNA-binding domain"/>
    <property type="match status" value="1"/>
</dbReference>
<feature type="domain" description="HTH gntR-type" evidence="4">
    <location>
        <begin position="24"/>
        <end position="92"/>
    </location>
</feature>
<evidence type="ECO:0000313" key="6">
    <source>
        <dbReference type="Proteomes" id="UP000216361"/>
    </source>
</evidence>
<dbReference type="Pfam" id="PF00392">
    <property type="entry name" value="GntR"/>
    <property type="match status" value="1"/>
</dbReference>
<accession>A0A255XI52</accession>
<protein>
    <submittedName>
        <fullName evidence="5">Phosphonate metabolism transcriptional regulator PhnF</fullName>
    </submittedName>
</protein>
<dbReference type="PANTHER" id="PTHR44846:SF1">
    <property type="entry name" value="MANNOSYL-D-GLYCERATE TRANSPORT_METABOLISM SYSTEM REPRESSOR MNGR-RELATED"/>
    <property type="match status" value="1"/>
</dbReference>
<dbReference type="InterPro" id="IPR036388">
    <property type="entry name" value="WH-like_DNA-bd_sf"/>
</dbReference>
<dbReference type="SMART" id="SM00866">
    <property type="entry name" value="UTRA"/>
    <property type="match status" value="1"/>
</dbReference>
<dbReference type="CDD" id="cd07377">
    <property type="entry name" value="WHTH_GntR"/>
    <property type="match status" value="1"/>
</dbReference>
<dbReference type="Proteomes" id="UP000216361">
    <property type="component" value="Unassembled WGS sequence"/>
</dbReference>